<reference evidence="1 2" key="1">
    <citation type="submission" date="2024-09" db="EMBL/GenBank/DDBJ databases">
        <title>Chromosome-scale assembly of Riccia sorocarpa.</title>
        <authorList>
            <person name="Paukszto L."/>
        </authorList>
    </citation>
    <scope>NUCLEOTIDE SEQUENCE [LARGE SCALE GENOMIC DNA]</scope>
    <source>
        <strain evidence="1">LP-2024</strain>
        <tissue evidence="1">Aerial parts of the thallus</tissue>
    </source>
</reference>
<sequence>MKDNLFRLQRTVRIIGYFFLRTVEEAPAEQAPPVEKVAATRVEGAPVEEAPLVEEVAATRVEGLWSRRRLVSKRRLVSRRLQGRRQLL</sequence>
<protein>
    <submittedName>
        <fullName evidence="1">Uncharacterized protein</fullName>
    </submittedName>
</protein>
<name>A0ABD3HHC3_9MARC</name>
<dbReference type="Proteomes" id="UP001633002">
    <property type="component" value="Unassembled WGS sequence"/>
</dbReference>
<dbReference type="EMBL" id="JBJQOH010000003">
    <property type="protein sequence ID" value="KAL3690793.1"/>
    <property type="molecule type" value="Genomic_DNA"/>
</dbReference>
<comment type="caution">
    <text evidence="1">The sequence shown here is derived from an EMBL/GenBank/DDBJ whole genome shotgun (WGS) entry which is preliminary data.</text>
</comment>
<accession>A0ABD3HHC3</accession>
<keyword evidence="2" id="KW-1185">Reference proteome</keyword>
<organism evidence="1 2">
    <name type="scientific">Riccia sorocarpa</name>
    <dbReference type="NCBI Taxonomy" id="122646"/>
    <lineage>
        <taxon>Eukaryota</taxon>
        <taxon>Viridiplantae</taxon>
        <taxon>Streptophyta</taxon>
        <taxon>Embryophyta</taxon>
        <taxon>Marchantiophyta</taxon>
        <taxon>Marchantiopsida</taxon>
        <taxon>Marchantiidae</taxon>
        <taxon>Marchantiales</taxon>
        <taxon>Ricciaceae</taxon>
        <taxon>Riccia</taxon>
    </lineage>
</organism>
<evidence type="ECO:0000313" key="2">
    <source>
        <dbReference type="Proteomes" id="UP001633002"/>
    </source>
</evidence>
<gene>
    <name evidence="1" type="ORF">R1sor_004444</name>
</gene>
<evidence type="ECO:0000313" key="1">
    <source>
        <dbReference type="EMBL" id="KAL3690793.1"/>
    </source>
</evidence>
<dbReference type="AlphaFoldDB" id="A0ABD3HHC3"/>
<proteinExistence type="predicted"/>